<dbReference type="Gene3D" id="1.50.40.10">
    <property type="entry name" value="Mitochondrial carrier domain"/>
    <property type="match status" value="1"/>
</dbReference>
<evidence type="ECO:0000256" key="6">
    <source>
        <dbReference type="ARBA" id="ARBA00022792"/>
    </source>
</evidence>
<feature type="compositionally biased region" description="Low complexity" evidence="13">
    <location>
        <begin position="910"/>
        <end position="925"/>
    </location>
</feature>
<organism evidence="15 16">
    <name type="scientific">Thamnidium elegans</name>
    <dbReference type="NCBI Taxonomy" id="101142"/>
    <lineage>
        <taxon>Eukaryota</taxon>
        <taxon>Fungi</taxon>
        <taxon>Fungi incertae sedis</taxon>
        <taxon>Mucoromycota</taxon>
        <taxon>Mucoromycotina</taxon>
        <taxon>Mucoromycetes</taxon>
        <taxon>Mucorales</taxon>
        <taxon>Mucorineae</taxon>
        <taxon>Mucoraceae</taxon>
        <taxon>Thamnidium</taxon>
    </lineage>
</organism>
<proteinExistence type="inferred from homology"/>
<dbReference type="EMBL" id="JAEPRE010000374">
    <property type="protein sequence ID" value="KAG2228712.1"/>
    <property type="molecule type" value="Genomic_DNA"/>
</dbReference>
<feature type="region of interest" description="Disordered" evidence="13">
    <location>
        <begin position="972"/>
        <end position="1013"/>
    </location>
</feature>
<dbReference type="GO" id="GO:0005469">
    <property type="term" value="F:succinate:fumarate antiporter activity"/>
    <property type="evidence" value="ECO:0007669"/>
    <property type="project" value="TreeGrafter"/>
</dbReference>
<dbReference type="Pfam" id="PF00153">
    <property type="entry name" value="Mito_carr"/>
    <property type="match status" value="3"/>
</dbReference>
<dbReference type="PANTHER" id="PTHR45788">
    <property type="entry name" value="SUCCINATE/FUMARATE MITOCHONDRIAL TRANSPORTER-RELATED"/>
    <property type="match status" value="1"/>
</dbReference>
<keyword evidence="11 12" id="KW-0472">Membrane</keyword>
<feature type="region of interest" description="Disordered" evidence="13">
    <location>
        <begin position="1080"/>
        <end position="1126"/>
    </location>
</feature>
<dbReference type="InterPro" id="IPR023395">
    <property type="entry name" value="MCP_dom_sf"/>
</dbReference>
<dbReference type="GO" id="GO:0006869">
    <property type="term" value="P:lipid transport"/>
    <property type="evidence" value="ECO:0007669"/>
    <property type="project" value="UniProtKB-KW"/>
</dbReference>
<evidence type="ECO:0000256" key="2">
    <source>
        <dbReference type="ARBA" id="ARBA00006375"/>
    </source>
</evidence>
<feature type="compositionally biased region" description="Pro residues" evidence="13">
    <location>
        <begin position="1041"/>
        <end position="1050"/>
    </location>
</feature>
<evidence type="ECO:0000313" key="15">
    <source>
        <dbReference type="EMBL" id="KAG2228712.1"/>
    </source>
</evidence>
<accession>A0A8H7VRJ1</accession>
<sequence>MSRNNNNKKTPLLTHLVAGGAAGFMEACSCHPLDTIKVRMQLSKSGSRAANGQRLGFLGVGAKIIKNESFWALYKGLGAVVSGIVPKMAIRFSSFELYKSWMADETGKVSTGSVFIAGLAAGTTEAVLVVSPMDLIKIRLQAQRHSMADPLDIPKYRNAPHAAYTIVKEEGVRALYKGVTLTALRQATNQAANFTAYQEMKKYAQKYQNITDLPSYQHLILGGVSGAMGPLSNAPIDTIKTRIQRSSAPGSGFERFKAVTTEIMRKEGFFAFYKGLTPRLLRVAPGQAVTFMVYEKVKVGGITFLPLLSLAAVIYIKGGIQPLLPRPHVQPQVHYKDPDTVIVKKGWIRLINQYQPKMPEVATSNTNGGIISGIQSYVSKETLGHKKGLVYAVLKHATLFCYESEKQQEIIMILPMQDFIVSLYPPIDKDAPDGTIYSRTTVIRLVPNALLPLREEDKINQSVCTLDEEDITTNPARVLYLTCARNTDKEDWYFGLLEAQYVLVDTKAEKTQFVMMDNTHFDQSAMEELIRQVQSSPSQRETAWANAILGRLFLGMYKTDRLKLFVENKIRKKIDKTKRPTFLDEIKVRKVDVGSSVPYITDPKLLSLSPDGEVIVEAKVEYNGGLTIEIETTFNWSYSSLMKPIRMHLVLSVNLKKLLGRMMFKLKPPPTNRYWLAFFEMPEMEWKITPIVADKQIKLSIVTNAIESRIREVMAETFVLPNMDDTSFCPSGGKGGIFGERIKVKVEKESKIKGYTNQENELDNVKHAPTVPDIIEKPPAADTLKLDARRAESAAEFSVDGNTKNSLAPTQKLEVSHSTPDLQFVPPSIVAPTEKDNESIDQRSIAESTGSSSNSKWSSTGNYMRKRISKTDEDDNSDSESIKSTKSSNTGSGFLNKISNFLPTENTPASDTASIKSSSSIGSTTKKNSFINRAENYLIKKAYPGAELLNEEKKGLYAERLSNMRKRVAEKTASLSSVSSSTYSPPPPLLPLPPVNNSPSSTSSTPSIPEESDVFKELPTTNTLHRERSASVVHNNSLPQLSPPLPPIPPRRNSTPVPLITDSIDNTTNEQNIVTTSVLTKEPEQHPELLVTDERPPLPTTPRPKLDQQYSKPTLPPRDFVSDIAT</sequence>
<keyword evidence="10" id="KW-0496">Mitochondrion</keyword>
<dbReference type="PANTHER" id="PTHR45788:SF2">
    <property type="entry name" value="SUCCINATE_FUMARATE MITOCHONDRIAL TRANSPORTER"/>
    <property type="match status" value="1"/>
</dbReference>
<keyword evidence="16" id="KW-1185">Reference proteome</keyword>
<evidence type="ECO:0000256" key="10">
    <source>
        <dbReference type="ARBA" id="ARBA00023128"/>
    </source>
</evidence>
<protein>
    <recommendedName>
        <fullName evidence="14">SMP-LTD domain-containing protein</fullName>
    </recommendedName>
</protein>
<evidence type="ECO:0000256" key="4">
    <source>
        <dbReference type="ARBA" id="ARBA00022692"/>
    </source>
</evidence>
<evidence type="ECO:0000256" key="5">
    <source>
        <dbReference type="ARBA" id="ARBA00022737"/>
    </source>
</evidence>
<comment type="similarity">
    <text evidence="2">Belongs to the mitochondrial carrier (TC 2.A.29) family.</text>
</comment>
<dbReference type="GO" id="GO:0005743">
    <property type="term" value="C:mitochondrial inner membrane"/>
    <property type="evidence" value="ECO:0007669"/>
    <property type="project" value="UniProtKB-SubCell"/>
</dbReference>
<dbReference type="SUPFAM" id="SSF103506">
    <property type="entry name" value="Mitochondrial carrier"/>
    <property type="match status" value="1"/>
</dbReference>
<keyword evidence="5" id="KW-0677">Repeat</keyword>
<dbReference type="Proteomes" id="UP000613177">
    <property type="component" value="Unassembled WGS sequence"/>
</dbReference>
<evidence type="ECO:0000256" key="13">
    <source>
        <dbReference type="SAM" id="MobiDB-lite"/>
    </source>
</evidence>
<gene>
    <name evidence="15" type="ORF">INT48_005330</name>
</gene>
<dbReference type="CDD" id="cd21675">
    <property type="entry name" value="SMP_TEX2"/>
    <property type="match status" value="1"/>
</dbReference>
<keyword evidence="8" id="KW-0445">Lipid transport</keyword>
<comment type="subcellular location">
    <subcellularLocation>
        <location evidence="1">Mitochondrion inner membrane</location>
        <topology evidence="1">Multi-pass membrane protein</topology>
    </subcellularLocation>
</comment>
<feature type="domain" description="SMP-LTD" evidence="14">
    <location>
        <begin position="538"/>
        <end position="729"/>
    </location>
</feature>
<evidence type="ECO:0000256" key="3">
    <source>
        <dbReference type="ARBA" id="ARBA00022448"/>
    </source>
</evidence>
<evidence type="ECO:0000313" key="16">
    <source>
        <dbReference type="Proteomes" id="UP000613177"/>
    </source>
</evidence>
<keyword evidence="6" id="KW-0999">Mitochondrion inner membrane</keyword>
<feature type="region of interest" description="Disordered" evidence="13">
    <location>
        <begin position="905"/>
        <end position="925"/>
    </location>
</feature>
<reference evidence="15" key="1">
    <citation type="submission" date="2021-01" db="EMBL/GenBank/DDBJ databases">
        <title>Metabolic potential, ecology and presence of endohyphal bacteria is reflected in genomic diversity of Mucoromycotina.</title>
        <authorList>
            <person name="Muszewska A."/>
            <person name="Okrasinska A."/>
            <person name="Steczkiewicz K."/>
            <person name="Drgas O."/>
            <person name="Orlowska M."/>
            <person name="Perlinska-Lenart U."/>
            <person name="Aleksandrzak-Piekarczyk T."/>
            <person name="Szatraj K."/>
            <person name="Zielenkiewicz U."/>
            <person name="Pilsyk S."/>
            <person name="Malc E."/>
            <person name="Mieczkowski P."/>
            <person name="Kruszewska J.S."/>
            <person name="Biernat P."/>
            <person name="Pawlowska J."/>
        </authorList>
    </citation>
    <scope>NUCLEOTIDE SEQUENCE</scope>
    <source>
        <strain evidence="15">WA0000018081</strain>
    </source>
</reference>
<evidence type="ECO:0000256" key="8">
    <source>
        <dbReference type="ARBA" id="ARBA00023055"/>
    </source>
</evidence>
<dbReference type="Pfam" id="PF26547">
    <property type="entry name" value="PDZD8_N"/>
    <property type="match status" value="1"/>
</dbReference>
<dbReference type="FunFam" id="1.50.40.10:FF:000021">
    <property type="entry name" value="SFC1p Mitochondrial succinate-fumarate transporter"/>
    <property type="match status" value="1"/>
</dbReference>
<evidence type="ECO:0000256" key="1">
    <source>
        <dbReference type="ARBA" id="ARBA00004448"/>
    </source>
</evidence>
<comment type="caution">
    <text evidence="15">The sequence shown here is derived from an EMBL/GenBank/DDBJ whole genome shotgun (WGS) entry which is preliminary data.</text>
</comment>
<dbReference type="InterPro" id="IPR031468">
    <property type="entry name" value="SMP_LBD"/>
</dbReference>
<dbReference type="InterPro" id="IPR058801">
    <property type="entry name" value="PDZD8_N"/>
</dbReference>
<feature type="compositionally biased region" description="Pro residues" evidence="13">
    <location>
        <begin position="984"/>
        <end position="996"/>
    </location>
</feature>
<keyword evidence="7" id="KW-1133">Transmembrane helix</keyword>
<feature type="compositionally biased region" description="Basic and acidic residues" evidence="13">
    <location>
        <begin position="1081"/>
        <end position="1096"/>
    </location>
</feature>
<dbReference type="AlphaFoldDB" id="A0A8H7VRJ1"/>
<dbReference type="GO" id="GO:0008289">
    <property type="term" value="F:lipid binding"/>
    <property type="evidence" value="ECO:0007669"/>
    <property type="project" value="UniProtKB-KW"/>
</dbReference>
<name>A0A8H7VRJ1_9FUNG</name>
<feature type="compositionally biased region" description="Low complexity" evidence="13">
    <location>
        <begin position="974"/>
        <end position="983"/>
    </location>
</feature>
<keyword evidence="4 12" id="KW-0812">Transmembrane</keyword>
<keyword evidence="3" id="KW-0813">Transport</keyword>
<evidence type="ECO:0000256" key="7">
    <source>
        <dbReference type="ARBA" id="ARBA00022989"/>
    </source>
</evidence>
<evidence type="ECO:0000256" key="12">
    <source>
        <dbReference type="PROSITE-ProRule" id="PRU00282"/>
    </source>
</evidence>
<dbReference type="PROSITE" id="PS51847">
    <property type="entry name" value="SMP"/>
    <property type="match status" value="1"/>
</dbReference>
<feature type="region of interest" description="Disordered" evidence="13">
    <location>
        <begin position="1030"/>
        <end position="1051"/>
    </location>
</feature>
<keyword evidence="9" id="KW-0446">Lipid-binding</keyword>
<feature type="repeat" description="Solcar" evidence="12">
    <location>
        <begin position="10"/>
        <end position="101"/>
    </location>
</feature>
<feature type="compositionally biased region" description="Low complexity" evidence="13">
    <location>
        <begin position="848"/>
        <end position="862"/>
    </location>
</feature>
<dbReference type="PROSITE" id="PS50920">
    <property type="entry name" value="SOLCAR"/>
    <property type="match status" value="3"/>
</dbReference>
<feature type="compositionally biased region" description="Low complexity" evidence="13">
    <location>
        <begin position="997"/>
        <end position="1007"/>
    </location>
</feature>
<evidence type="ECO:0000259" key="14">
    <source>
        <dbReference type="PROSITE" id="PS51847"/>
    </source>
</evidence>
<feature type="region of interest" description="Disordered" evidence="13">
    <location>
        <begin position="813"/>
        <end position="889"/>
    </location>
</feature>
<dbReference type="InterPro" id="IPR049563">
    <property type="entry name" value="TXTP-like"/>
</dbReference>
<evidence type="ECO:0000256" key="9">
    <source>
        <dbReference type="ARBA" id="ARBA00023121"/>
    </source>
</evidence>
<dbReference type="InterPro" id="IPR018108">
    <property type="entry name" value="MCP_transmembrane"/>
</dbReference>
<feature type="repeat" description="Solcar" evidence="12">
    <location>
        <begin position="213"/>
        <end position="300"/>
    </location>
</feature>
<feature type="repeat" description="Solcar" evidence="12">
    <location>
        <begin position="112"/>
        <end position="203"/>
    </location>
</feature>
<evidence type="ECO:0000256" key="11">
    <source>
        <dbReference type="ARBA" id="ARBA00023136"/>
    </source>
</evidence>